<accession>E5A2D2</accession>
<dbReference type="VEuPathDB" id="FungiDB:LEMA_P089760.1"/>
<gene>
    <name evidence="1" type="ORF">LEMA_P089760.1</name>
</gene>
<evidence type="ECO:0000313" key="1">
    <source>
        <dbReference type="EMBL" id="CBX97567.1"/>
    </source>
</evidence>
<sequence>MDRYRADAATQRPANWIGAASSVSERPAGALSVCLSVCLPAPRPPTAAARELEVAEGLRCAALRCAALLPADVVGCTVPSPVCVCVCVCGCGCGCGRGRGRVAPLSTRHPQQRTQLERGARYMQTRFVCVGGALSNPLRASSRPLVPLFSPLLLSSHPPPIDPWCHAPSTPPLAGSNAFAYRDRPLQCLTL</sequence>
<protein>
    <submittedName>
        <fullName evidence="1">Predicted protein</fullName>
    </submittedName>
</protein>
<proteinExistence type="predicted"/>
<reference evidence="2" key="1">
    <citation type="journal article" date="2011" name="Nat. Commun.">
        <title>Effector diversification within compartments of the Leptosphaeria maculans genome affected by Repeat-Induced Point mutations.</title>
        <authorList>
            <person name="Rouxel T."/>
            <person name="Grandaubert J."/>
            <person name="Hane J.K."/>
            <person name="Hoede C."/>
            <person name="van de Wouw A.P."/>
            <person name="Couloux A."/>
            <person name="Dominguez V."/>
            <person name="Anthouard V."/>
            <person name="Bally P."/>
            <person name="Bourras S."/>
            <person name="Cozijnsen A.J."/>
            <person name="Ciuffetti L.M."/>
            <person name="Degrave A."/>
            <person name="Dilmaghani A."/>
            <person name="Duret L."/>
            <person name="Fudal I."/>
            <person name="Goodwin S.B."/>
            <person name="Gout L."/>
            <person name="Glaser N."/>
            <person name="Linglin J."/>
            <person name="Kema G.H.J."/>
            <person name="Lapalu N."/>
            <person name="Lawrence C.B."/>
            <person name="May K."/>
            <person name="Meyer M."/>
            <person name="Ollivier B."/>
            <person name="Poulain J."/>
            <person name="Schoch C.L."/>
            <person name="Simon A."/>
            <person name="Spatafora J.W."/>
            <person name="Stachowiak A."/>
            <person name="Turgeon B.G."/>
            <person name="Tyler B.M."/>
            <person name="Vincent D."/>
            <person name="Weissenbach J."/>
            <person name="Amselem J."/>
            <person name="Quesneville H."/>
            <person name="Oliver R.P."/>
            <person name="Wincker P."/>
            <person name="Balesdent M.-H."/>
            <person name="Howlett B.J."/>
        </authorList>
    </citation>
    <scope>NUCLEOTIDE SEQUENCE [LARGE SCALE GENOMIC DNA]</scope>
    <source>
        <strain evidence="2">JN3 / isolate v23.1.3 / race Av1-4-5-6-7-8</strain>
    </source>
</reference>
<dbReference type="AlphaFoldDB" id="E5A2D2"/>
<dbReference type="Proteomes" id="UP000002668">
    <property type="component" value="Genome"/>
</dbReference>
<name>E5A2D2_LEPMJ</name>
<evidence type="ECO:0000313" key="2">
    <source>
        <dbReference type="Proteomes" id="UP000002668"/>
    </source>
</evidence>
<dbReference type="EMBL" id="FP929132">
    <property type="protein sequence ID" value="CBX97567.1"/>
    <property type="molecule type" value="Genomic_DNA"/>
</dbReference>
<dbReference type="HOGENOM" id="CLU_1421659_0_0_1"/>
<keyword evidence="2" id="KW-1185">Reference proteome</keyword>
<organism evidence="2">
    <name type="scientific">Leptosphaeria maculans (strain JN3 / isolate v23.1.3 / race Av1-4-5-6-7-8)</name>
    <name type="common">Blackleg fungus</name>
    <name type="synonym">Phoma lingam</name>
    <dbReference type="NCBI Taxonomy" id="985895"/>
    <lineage>
        <taxon>Eukaryota</taxon>
        <taxon>Fungi</taxon>
        <taxon>Dikarya</taxon>
        <taxon>Ascomycota</taxon>
        <taxon>Pezizomycotina</taxon>
        <taxon>Dothideomycetes</taxon>
        <taxon>Pleosporomycetidae</taxon>
        <taxon>Pleosporales</taxon>
        <taxon>Pleosporineae</taxon>
        <taxon>Leptosphaeriaceae</taxon>
        <taxon>Plenodomus</taxon>
        <taxon>Plenodomus lingam/Leptosphaeria maculans species complex</taxon>
    </lineage>
</organism>
<dbReference type="InParanoid" id="E5A2D2"/>